<dbReference type="Proteomes" id="UP000198999">
    <property type="component" value="Unassembled WGS sequence"/>
</dbReference>
<dbReference type="RefSeq" id="WP_092576242.1">
    <property type="nucleotide sequence ID" value="NZ_FOFN01000001.1"/>
</dbReference>
<dbReference type="OrthoDB" id="1443959at2"/>
<gene>
    <name evidence="1" type="ORF">SAMN05421824_0976</name>
</gene>
<reference evidence="1 2" key="1">
    <citation type="submission" date="2016-10" db="EMBL/GenBank/DDBJ databases">
        <authorList>
            <person name="de Groot N.N."/>
        </authorList>
    </citation>
    <scope>NUCLEOTIDE SEQUENCE [LARGE SCALE GENOMIC DNA]</scope>
    <source>
        <strain evidence="1 2">DSM 21035</strain>
    </source>
</reference>
<dbReference type="AlphaFoldDB" id="A0A1H9CPT8"/>
<keyword evidence="2" id="KW-1185">Reference proteome</keyword>
<dbReference type="STRING" id="419940.SAMN05421824_0976"/>
<proteinExistence type="predicted"/>
<accession>A0A1H9CPT8</accession>
<protein>
    <recommendedName>
        <fullName evidence="3">SnoaL-like domain-containing protein</fullName>
    </recommendedName>
</protein>
<evidence type="ECO:0008006" key="3">
    <source>
        <dbReference type="Google" id="ProtNLM"/>
    </source>
</evidence>
<name>A0A1H9CPT8_9FLAO</name>
<dbReference type="EMBL" id="FOFN01000001">
    <property type="protein sequence ID" value="SEQ03215.1"/>
    <property type="molecule type" value="Genomic_DNA"/>
</dbReference>
<evidence type="ECO:0000313" key="2">
    <source>
        <dbReference type="Proteomes" id="UP000198999"/>
    </source>
</evidence>
<sequence length="130" mass="15170">MQVQELVHKIATTKEAKSHLTKLIEAFQNMDYHKLNELLDEEAYYEDMKKTAFIYQQMQIFKEFREKGDTNLELSTNICTGCLCSEPVFVFTGNNSGHKYAIYIQFTEGEITDIFRCSEQSNIFDCLPPF</sequence>
<evidence type="ECO:0000313" key="1">
    <source>
        <dbReference type="EMBL" id="SEQ03215.1"/>
    </source>
</evidence>
<organism evidence="1 2">
    <name type="scientific">Hyunsoonleella jejuensis</name>
    <dbReference type="NCBI Taxonomy" id="419940"/>
    <lineage>
        <taxon>Bacteria</taxon>
        <taxon>Pseudomonadati</taxon>
        <taxon>Bacteroidota</taxon>
        <taxon>Flavobacteriia</taxon>
        <taxon>Flavobacteriales</taxon>
        <taxon>Flavobacteriaceae</taxon>
    </lineage>
</organism>